<feature type="compositionally biased region" description="Basic and acidic residues" evidence="1">
    <location>
        <begin position="10"/>
        <end position="21"/>
    </location>
</feature>
<feature type="compositionally biased region" description="Basic residues" evidence="1">
    <location>
        <begin position="173"/>
        <end position="190"/>
    </location>
</feature>
<feature type="region of interest" description="Disordered" evidence="1">
    <location>
        <begin position="1"/>
        <end position="251"/>
    </location>
</feature>
<proteinExistence type="predicted"/>
<reference evidence="2" key="1">
    <citation type="submission" date="2020-02" db="EMBL/GenBank/DDBJ databases">
        <authorList>
            <person name="Meier V. D."/>
        </authorList>
    </citation>
    <scope>NUCLEOTIDE SEQUENCE</scope>
    <source>
        <strain evidence="2">AVDCRST_MAG35</strain>
    </source>
</reference>
<dbReference type="AlphaFoldDB" id="A0A6J4PBM3"/>
<evidence type="ECO:0000256" key="1">
    <source>
        <dbReference type="SAM" id="MobiDB-lite"/>
    </source>
</evidence>
<evidence type="ECO:0000313" key="2">
    <source>
        <dbReference type="EMBL" id="CAA9411807.1"/>
    </source>
</evidence>
<accession>A0A6J4PBM3</accession>
<feature type="compositionally biased region" description="Basic and acidic residues" evidence="1">
    <location>
        <begin position="112"/>
        <end position="125"/>
    </location>
</feature>
<feature type="non-terminal residue" evidence="2">
    <location>
        <position position="251"/>
    </location>
</feature>
<feature type="non-terminal residue" evidence="2">
    <location>
        <position position="1"/>
    </location>
</feature>
<feature type="compositionally biased region" description="Basic and acidic residues" evidence="1">
    <location>
        <begin position="133"/>
        <end position="145"/>
    </location>
</feature>
<feature type="compositionally biased region" description="Basic residues" evidence="1">
    <location>
        <begin position="97"/>
        <end position="111"/>
    </location>
</feature>
<dbReference type="EMBL" id="CADCUY010000301">
    <property type="protein sequence ID" value="CAA9411807.1"/>
    <property type="molecule type" value="Genomic_DNA"/>
</dbReference>
<name>A0A6J4PBM3_9ACTN</name>
<organism evidence="2">
    <name type="scientific">uncultured Quadrisphaera sp</name>
    <dbReference type="NCBI Taxonomy" id="904978"/>
    <lineage>
        <taxon>Bacteria</taxon>
        <taxon>Bacillati</taxon>
        <taxon>Actinomycetota</taxon>
        <taxon>Actinomycetes</taxon>
        <taxon>Kineosporiales</taxon>
        <taxon>Kineosporiaceae</taxon>
        <taxon>Quadrisphaera</taxon>
        <taxon>environmental samples</taxon>
    </lineage>
</organism>
<feature type="compositionally biased region" description="Basic residues" evidence="1">
    <location>
        <begin position="42"/>
        <end position="57"/>
    </location>
</feature>
<gene>
    <name evidence="2" type="ORF">AVDCRST_MAG35-1471</name>
</gene>
<feature type="compositionally biased region" description="Low complexity" evidence="1">
    <location>
        <begin position="63"/>
        <end position="76"/>
    </location>
</feature>
<protein>
    <submittedName>
        <fullName evidence="2">Uncharacterized protein</fullName>
    </submittedName>
</protein>
<sequence length="251" mass="28186">ASGTPADDPAAARRSGEGEHRRAQRPVRRLGDDRPPRPGAARGRRAAPPHPRRRRPRPERQLRAAPRPALAAARQRQAGHRGDGRQGGPGRPDPRARRGQHRDRHRRGPRRAHPDRLRPEPEGRRRPGLLPGDHGDGPGRPDPPRRAVPGRPRRGAHAGRPPLRHLPDDRVRGRGRRGRHRVERVRRGRQARCPGQLRALHPGLRLLQVRPHGLRPGRRAGPGGPDRHRRRPGRRPAPGGRRRRLPAPPRV</sequence>
<feature type="compositionally biased region" description="Basic residues" evidence="1">
    <location>
        <begin position="227"/>
        <end position="245"/>
    </location>
</feature>